<evidence type="ECO:0000313" key="3">
    <source>
        <dbReference type="Proteomes" id="UP000001307"/>
    </source>
</evidence>
<evidence type="ECO:0000259" key="1">
    <source>
        <dbReference type="PROSITE" id="PS51034"/>
    </source>
</evidence>
<reference evidence="2" key="1">
    <citation type="journal article" date="2010" name="Science">
        <title>Plasticity of animal genome architecture unmasked by rapid evolution of a pelagic tunicate.</title>
        <authorList>
            <person name="Denoeud F."/>
            <person name="Henriet S."/>
            <person name="Mungpakdee S."/>
            <person name="Aury J.M."/>
            <person name="Da Silva C."/>
            <person name="Brinkmann H."/>
            <person name="Mikhaleva J."/>
            <person name="Olsen L.C."/>
            <person name="Jubin C."/>
            <person name="Canestro C."/>
            <person name="Bouquet J.M."/>
            <person name="Danks G."/>
            <person name="Poulain J."/>
            <person name="Campsteijn C."/>
            <person name="Adamski M."/>
            <person name="Cross I."/>
            <person name="Yadetie F."/>
            <person name="Muffato M."/>
            <person name="Louis A."/>
            <person name="Butcher S."/>
            <person name="Tsagkogeorga G."/>
            <person name="Konrad A."/>
            <person name="Singh S."/>
            <person name="Jensen M.F."/>
            <person name="Cong E.H."/>
            <person name="Eikeseth-Otteraa H."/>
            <person name="Noel B."/>
            <person name="Anthouard V."/>
            <person name="Porcel B.M."/>
            <person name="Kachouri-Lafond R."/>
            <person name="Nishino A."/>
            <person name="Ugolini M."/>
            <person name="Chourrout P."/>
            <person name="Nishida H."/>
            <person name="Aasland R."/>
            <person name="Huzurbazar S."/>
            <person name="Westhof E."/>
            <person name="Delsuc F."/>
            <person name="Lehrach H."/>
            <person name="Reinhardt R."/>
            <person name="Weissenbach J."/>
            <person name="Roy S.W."/>
            <person name="Artiguenave F."/>
            <person name="Postlethwait J.H."/>
            <person name="Manak J.R."/>
            <person name="Thompson E.M."/>
            <person name="Jaillon O."/>
            <person name="Du Pasquier L."/>
            <person name="Boudinot P."/>
            <person name="Liberles D.A."/>
            <person name="Volff J.N."/>
            <person name="Philippe H."/>
            <person name="Lenhard B."/>
            <person name="Roest Crollius H."/>
            <person name="Wincker P."/>
            <person name="Chourrout D."/>
        </authorList>
    </citation>
    <scope>NUCLEOTIDE SEQUENCE [LARGE SCALE GENOMIC DNA]</scope>
</reference>
<dbReference type="PROSITE" id="PS51034">
    <property type="entry name" value="ZP_2"/>
    <property type="match status" value="1"/>
</dbReference>
<sequence>MSNPLAIVCPEGFDAVGTGLAANCKPDINFAWTCNANTLTIDSINKNHLFNIDSSPGGSIIPDMIKLEIGDATKPGCAEQSFDFNNPASTQFPTTCFNTMMWTTTDMIFNYDINVNIASNQNDPNFAASFIINDKHYKFPIGCKGATATTVETDLTFDYLENNVASGANLFNNNQFPGSLISITAEYLNGGSVRLNDPFSLKIENNFDPALNVHAIVQKCEYEYNGDATRFPIYERCPTTLTSNFLTGASIAWSSSSPGPNIAPGGNAVIDMTAFIFANTPATTADKLTPKVHCDIQFCNGICSLPCSTAG</sequence>
<feature type="domain" description="ZP" evidence="1">
    <location>
        <begin position="33"/>
        <end position="311"/>
    </location>
</feature>
<proteinExistence type="predicted"/>
<keyword evidence="3" id="KW-1185">Reference proteome</keyword>
<protein>
    <recommendedName>
        <fullName evidence="1">ZP domain-containing protein</fullName>
    </recommendedName>
</protein>
<name>E4XQB5_OIKDI</name>
<dbReference type="Proteomes" id="UP000001307">
    <property type="component" value="Unassembled WGS sequence"/>
</dbReference>
<accession>E4XQB5</accession>
<organism evidence="2">
    <name type="scientific">Oikopleura dioica</name>
    <name type="common">Tunicate</name>
    <dbReference type="NCBI Taxonomy" id="34765"/>
    <lineage>
        <taxon>Eukaryota</taxon>
        <taxon>Metazoa</taxon>
        <taxon>Chordata</taxon>
        <taxon>Tunicata</taxon>
        <taxon>Appendicularia</taxon>
        <taxon>Copelata</taxon>
        <taxon>Oikopleuridae</taxon>
        <taxon>Oikopleura</taxon>
    </lineage>
</organism>
<dbReference type="EMBL" id="FN653102">
    <property type="protein sequence ID" value="CBY12001.1"/>
    <property type="molecule type" value="Genomic_DNA"/>
</dbReference>
<dbReference type="AlphaFoldDB" id="E4XQB5"/>
<gene>
    <name evidence="2" type="ORF">GSOID_T00017415001</name>
</gene>
<dbReference type="InterPro" id="IPR001507">
    <property type="entry name" value="ZP_dom"/>
</dbReference>
<evidence type="ECO:0000313" key="2">
    <source>
        <dbReference type="EMBL" id="CBY12001.1"/>
    </source>
</evidence>
<dbReference type="InParanoid" id="E4XQB5"/>